<dbReference type="STRING" id="1798482.A2763_04680"/>
<dbReference type="AlphaFoldDB" id="A0A1F6CLW9"/>
<dbReference type="GO" id="GO:0003824">
    <property type="term" value="F:catalytic activity"/>
    <property type="evidence" value="ECO:0007669"/>
    <property type="project" value="InterPro"/>
</dbReference>
<dbReference type="InterPro" id="IPR039384">
    <property type="entry name" value="HINT"/>
</dbReference>
<accession>A0A1F6CLW9</accession>
<evidence type="ECO:0000313" key="5">
    <source>
        <dbReference type="EMBL" id="OGG50244.1"/>
    </source>
</evidence>
<evidence type="ECO:0000256" key="2">
    <source>
        <dbReference type="PIRSR" id="PIRSR601310-3"/>
    </source>
</evidence>
<evidence type="ECO:0000313" key="6">
    <source>
        <dbReference type="Proteomes" id="UP000178370"/>
    </source>
</evidence>
<dbReference type="Gene3D" id="3.30.428.10">
    <property type="entry name" value="HIT-like"/>
    <property type="match status" value="1"/>
</dbReference>
<protein>
    <recommendedName>
        <fullName evidence="4">HIT domain-containing protein</fullName>
    </recommendedName>
</protein>
<feature type="short sequence motif" description="Histidine triad motif" evidence="2 3">
    <location>
        <begin position="98"/>
        <end position="102"/>
    </location>
</feature>
<name>A0A1F6CLW9_9BACT</name>
<dbReference type="InterPro" id="IPR001310">
    <property type="entry name" value="Histidine_triad_HIT"/>
</dbReference>
<dbReference type="InterPro" id="IPR036265">
    <property type="entry name" value="HIT-like_sf"/>
</dbReference>
<organism evidence="5 6">
    <name type="scientific">Candidatus Kaiserbacteria bacterium RIFCSPHIGHO2_01_FULL_54_36</name>
    <dbReference type="NCBI Taxonomy" id="1798482"/>
    <lineage>
        <taxon>Bacteria</taxon>
        <taxon>Candidatus Kaiseribacteriota</taxon>
    </lineage>
</organism>
<sequence>MDSNCLFCKILKREIPAQIVYEDAATLAFLDINPVNPGHTLVIPKVHSSDVFEIDEKNWAAVMKTSRVVAHALEKALQTDGINLGMNNRAGAGQVIFHAHVHVMPRFKDDPHSLWPGRPYAEGEFEKTGEKIRAAL</sequence>
<dbReference type="PRINTS" id="PR00332">
    <property type="entry name" value="HISTRIAD"/>
</dbReference>
<reference evidence="5 6" key="1">
    <citation type="journal article" date="2016" name="Nat. Commun.">
        <title>Thousands of microbial genomes shed light on interconnected biogeochemical processes in an aquifer system.</title>
        <authorList>
            <person name="Anantharaman K."/>
            <person name="Brown C.T."/>
            <person name="Hug L.A."/>
            <person name="Sharon I."/>
            <person name="Castelle C.J."/>
            <person name="Probst A.J."/>
            <person name="Thomas B.C."/>
            <person name="Singh A."/>
            <person name="Wilkins M.J."/>
            <person name="Karaoz U."/>
            <person name="Brodie E.L."/>
            <person name="Williams K.H."/>
            <person name="Hubbard S.S."/>
            <person name="Banfield J.F."/>
        </authorList>
    </citation>
    <scope>NUCLEOTIDE SEQUENCE [LARGE SCALE GENOMIC DNA]</scope>
</reference>
<feature type="active site" description="Tele-AMP-histidine intermediate" evidence="1">
    <location>
        <position position="100"/>
    </location>
</feature>
<dbReference type="CDD" id="cd01277">
    <property type="entry name" value="HINT_subgroup"/>
    <property type="match status" value="1"/>
</dbReference>
<dbReference type="PANTHER" id="PTHR46648:SF1">
    <property type="entry name" value="ADENOSINE 5'-MONOPHOSPHORAMIDASE HNT1"/>
    <property type="match status" value="1"/>
</dbReference>
<gene>
    <name evidence="5" type="ORF">A2763_04680</name>
</gene>
<dbReference type="PROSITE" id="PS51084">
    <property type="entry name" value="HIT_2"/>
    <property type="match status" value="1"/>
</dbReference>
<dbReference type="Proteomes" id="UP000178370">
    <property type="component" value="Unassembled WGS sequence"/>
</dbReference>
<dbReference type="InterPro" id="IPR011146">
    <property type="entry name" value="HIT-like"/>
</dbReference>
<dbReference type="Pfam" id="PF01230">
    <property type="entry name" value="HIT"/>
    <property type="match status" value="1"/>
</dbReference>
<comment type="caution">
    <text evidence="5">The sequence shown here is derived from an EMBL/GenBank/DDBJ whole genome shotgun (WGS) entry which is preliminary data.</text>
</comment>
<evidence type="ECO:0000259" key="4">
    <source>
        <dbReference type="PROSITE" id="PS51084"/>
    </source>
</evidence>
<proteinExistence type="predicted"/>
<dbReference type="PANTHER" id="PTHR46648">
    <property type="entry name" value="HIT FAMILY PROTEIN 1"/>
    <property type="match status" value="1"/>
</dbReference>
<dbReference type="GO" id="GO:0009117">
    <property type="term" value="P:nucleotide metabolic process"/>
    <property type="evidence" value="ECO:0007669"/>
    <property type="project" value="TreeGrafter"/>
</dbReference>
<feature type="domain" description="HIT" evidence="4">
    <location>
        <begin position="6"/>
        <end position="113"/>
    </location>
</feature>
<dbReference type="EMBL" id="MFKV01000016">
    <property type="protein sequence ID" value="OGG50244.1"/>
    <property type="molecule type" value="Genomic_DNA"/>
</dbReference>
<evidence type="ECO:0000256" key="1">
    <source>
        <dbReference type="PIRSR" id="PIRSR601310-1"/>
    </source>
</evidence>
<evidence type="ECO:0000256" key="3">
    <source>
        <dbReference type="PROSITE-ProRule" id="PRU00464"/>
    </source>
</evidence>
<dbReference type="SUPFAM" id="SSF54197">
    <property type="entry name" value="HIT-like"/>
    <property type="match status" value="1"/>
</dbReference>